<dbReference type="SUPFAM" id="SSF58104">
    <property type="entry name" value="Methyl-accepting chemotaxis protein (MCP) signaling domain"/>
    <property type="match status" value="1"/>
</dbReference>
<evidence type="ECO:0000256" key="2">
    <source>
        <dbReference type="ARBA" id="ARBA00029447"/>
    </source>
</evidence>
<name>A0A2T5G3N5_HYDSH</name>
<dbReference type="PROSITE" id="PS50111">
    <property type="entry name" value="CHEMOTAXIS_TRANSDUC_2"/>
    <property type="match status" value="1"/>
</dbReference>
<reference evidence="6 7" key="1">
    <citation type="submission" date="2017-08" db="EMBL/GenBank/DDBJ databases">
        <title>Burning lignite coal seam in the remote Altai Mountains harbors a hydrogen-driven thermophilic microbial community.</title>
        <authorList>
            <person name="Kadnikov V.V."/>
            <person name="Mardanov A.V."/>
            <person name="Ivasenko D."/>
            <person name="Beletsky A.V."/>
            <person name="Karnachuk O.V."/>
            <person name="Ravin N.V."/>
        </authorList>
    </citation>
    <scope>NUCLEOTIDE SEQUENCE [LARGE SCALE GENOMIC DNA]</scope>
    <source>
        <strain evidence="6">AL33</strain>
    </source>
</reference>
<evidence type="ECO:0000256" key="3">
    <source>
        <dbReference type="PROSITE-ProRule" id="PRU00284"/>
    </source>
</evidence>
<accession>A0A2T5G3N5</accession>
<evidence type="ECO:0000256" key="4">
    <source>
        <dbReference type="SAM" id="MobiDB-lite"/>
    </source>
</evidence>
<dbReference type="PANTHER" id="PTHR32089:SF112">
    <property type="entry name" value="LYSOZYME-LIKE PROTEIN-RELATED"/>
    <property type="match status" value="1"/>
</dbReference>
<feature type="region of interest" description="Disordered" evidence="4">
    <location>
        <begin position="589"/>
        <end position="633"/>
    </location>
</feature>
<keyword evidence="1 3" id="KW-0807">Transducer</keyword>
<dbReference type="RefSeq" id="WP_273000856.1">
    <property type="nucleotide sequence ID" value="NZ_PEBV01000073.1"/>
</dbReference>
<protein>
    <submittedName>
        <fullName evidence="6">Methyl-accepting chemotaxis protein</fullName>
    </submittedName>
</protein>
<dbReference type="EMBL" id="PEBV01000073">
    <property type="protein sequence ID" value="PTQ50803.1"/>
    <property type="molecule type" value="Genomic_DNA"/>
</dbReference>
<feature type="compositionally biased region" description="Low complexity" evidence="4">
    <location>
        <begin position="602"/>
        <end position="626"/>
    </location>
</feature>
<feature type="domain" description="Methyl-accepting transducer" evidence="5">
    <location>
        <begin position="237"/>
        <end position="443"/>
    </location>
</feature>
<evidence type="ECO:0000259" key="5">
    <source>
        <dbReference type="PROSITE" id="PS50111"/>
    </source>
</evidence>
<dbReference type="Gene3D" id="1.10.287.950">
    <property type="entry name" value="Methyl-accepting chemotaxis protein"/>
    <property type="match status" value="1"/>
</dbReference>
<dbReference type="AlphaFoldDB" id="A0A2T5G3N5"/>
<dbReference type="Proteomes" id="UP000244180">
    <property type="component" value="Unassembled WGS sequence"/>
</dbReference>
<comment type="caution">
    <text evidence="6">The sequence shown here is derived from an EMBL/GenBank/DDBJ whole genome shotgun (WGS) entry which is preliminary data.</text>
</comment>
<dbReference type="GO" id="GO:0006935">
    <property type="term" value="P:chemotaxis"/>
    <property type="evidence" value="ECO:0007669"/>
    <property type="project" value="InterPro"/>
</dbReference>
<dbReference type="GO" id="GO:0007165">
    <property type="term" value="P:signal transduction"/>
    <property type="evidence" value="ECO:0007669"/>
    <property type="project" value="UniProtKB-KW"/>
</dbReference>
<dbReference type="Pfam" id="PF00015">
    <property type="entry name" value="MCPsignal"/>
    <property type="match status" value="1"/>
</dbReference>
<dbReference type="PANTHER" id="PTHR32089">
    <property type="entry name" value="METHYL-ACCEPTING CHEMOTAXIS PROTEIN MCPB"/>
    <property type="match status" value="1"/>
</dbReference>
<sequence length="679" mass="72887">MNGPDPERSMDEKNRAIMRHLALDESALKRFRTRGDAVRAATEAAALAALERLMADDFFDRAFRQGLTPEKLRETTRAYLRHLWAEEDIARHGGRLARMGARQAELGFPLSFYGLFYTALTVALWDAGRTPEPKAGPRVSERLREVLRRLRGRGALFRPDVDGGTLERSVPNEDRRWLLDAYRRLRLDEILLLEAHGARLRLGQAERLGEGLKRILSLKGVLTRLVGRLRRLKDDADEYALASRDVSAAADVVAENVVRIAERAERMAEAAGASEAAVGRALQRLQEAAEAFSSVQDEVAGVVAGTEEIGKLVRWMEEIAAQTELLALNAAIEAARAGEEGRGFAVVAAEVRKLAETSRTALRQIDQTVRSFVGRVEKTALKTEAFREKMAEGAADARVAMDHLRAIVAEIAANRDDAQGIAAAAEEQTASIQASLERVEAIAGHLAEVEGELGRFAIDLAEALISIDGVRRAQIDGEAVPIGLALRFAVVDHLLFRWRLDLSALGLREEDPHAIGDASRCRLGRLIERNRAVLGPLPCFQELVETHRRMHAAGRELLLAVRAAGRAAGRPAGGAARLAGGRAPAAAAVAPADGSRPDGGDAAWHSAPKAAGAAGADGPRADGTAAVREPEPARSGLLAGAWTEEIVAALGRLDAATEAVVAALLACAEAAERAEGNDA</sequence>
<comment type="similarity">
    <text evidence="2">Belongs to the methyl-accepting chemotaxis (MCP) protein family.</text>
</comment>
<organism evidence="6 7">
    <name type="scientific">Hydrogenibacillus schlegelii</name>
    <name type="common">Bacillus schlegelii</name>
    <dbReference type="NCBI Taxonomy" id="1484"/>
    <lineage>
        <taxon>Bacteria</taxon>
        <taxon>Bacillati</taxon>
        <taxon>Bacillota</taxon>
        <taxon>Bacilli</taxon>
        <taxon>Bacillales</taxon>
        <taxon>Bacillales Family X. Incertae Sedis</taxon>
        <taxon>Hydrogenibacillus</taxon>
    </lineage>
</organism>
<dbReference type="Gene3D" id="1.20.120.30">
    <property type="entry name" value="Aspartate receptor, ligand-binding domain"/>
    <property type="match status" value="1"/>
</dbReference>
<dbReference type="InterPro" id="IPR004090">
    <property type="entry name" value="Chemotax_Me-accpt_rcpt"/>
</dbReference>
<evidence type="ECO:0000313" key="6">
    <source>
        <dbReference type="EMBL" id="PTQ50803.1"/>
    </source>
</evidence>
<gene>
    <name evidence="6" type="ORF">HSCHL_2570</name>
</gene>
<dbReference type="InterPro" id="IPR004089">
    <property type="entry name" value="MCPsignal_dom"/>
</dbReference>
<dbReference type="PRINTS" id="PR00260">
    <property type="entry name" value="CHEMTRNSDUCR"/>
</dbReference>
<dbReference type="GO" id="GO:0004888">
    <property type="term" value="F:transmembrane signaling receptor activity"/>
    <property type="evidence" value="ECO:0007669"/>
    <property type="project" value="InterPro"/>
</dbReference>
<proteinExistence type="inferred from homology"/>
<evidence type="ECO:0000256" key="1">
    <source>
        <dbReference type="ARBA" id="ARBA00023224"/>
    </source>
</evidence>
<dbReference type="SMART" id="SM00283">
    <property type="entry name" value="MA"/>
    <property type="match status" value="1"/>
</dbReference>
<evidence type="ECO:0000313" key="7">
    <source>
        <dbReference type="Proteomes" id="UP000244180"/>
    </source>
</evidence>
<dbReference type="GO" id="GO:0016020">
    <property type="term" value="C:membrane"/>
    <property type="evidence" value="ECO:0007669"/>
    <property type="project" value="InterPro"/>
</dbReference>